<dbReference type="EMBL" id="CAJVPY010057328">
    <property type="protein sequence ID" value="CAG8819012.1"/>
    <property type="molecule type" value="Genomic_DNA"/>
</dbReference>
<feature type="compositionally biased region" description="Low complexity" evidence="1">
    <location>
        <begin position="13"/>
        <end position="22"/>
    </location>
</feature>
<gene>
    <name evidence="2" type="ORF">DERYTH_LOCUS26716</name>
</gene>
<evidence type="ECO:0000313" key="3">
    <source>
        <dbReference type="Proteomes" id="UP000789405"/>
    </source>
</evidence>
<comment type="caution">
    <text evidence="2">The sequence shown here is derived from an EMBL/GenBank/DDBJ whole genome shotgun (WGS) entry which is preliminary data.</text>
</comment>
<evidence type="ECO:0000313" key="2">
    <source>
        <dbReference type="EMBL" id="CAG8819012.1"/>
    </source>
</evidence>
<keyword evidence="3" id="KW-1185">Reference proteome</keyword>
<proteinExistence type="predicted"/>
<reference evidence="2" key="1">
    <citation type="submission" date="2021-06" db="EMBL/GenBank/DDBJ databases">
        <authorList>
            <person name="Kallberg Y."/>
            <person name="Tangrot J."/>
            <person name="Rosling A."/>
        </authorList>
    </citation>
    <scope>NUCLEOTIDE SEQUENCE</scope>
    <source>
        <strain evidence="2">MA453B</strain>
    </source>
</reference>
<name>A0A9N9KBE9_9GLOM</name>
<feature type="region of interest" description="Disordered" evidence="1">
    <location>
        <begin position="1"/>
        <end position="45"/>
    </location>
</feature>
<feature type="compositionally biased region" description="Basic and acidic residues" evidence="1">
    <location>
        <begin position="1"/>
        <end position="12"/>
    </location>
</feature>
<accession>A0A9N9KBE9</accession>
<dbReference type="AlphaFoldDB" id="A0A9N9KBE9"/>
<sequence>DKIESNNDKHSNDTSSDSSKLSEFILDNAPETSNTDMQSLTSSEETLEAIRTLSKLIDE</sequence>
<feature type="compositionally biased region" description="Polar residues" evidence="1">
    <location>
        <begin position="30"/>
        <end position="44"/>
    </location>
</feature>
<protein>
    <submittedName>
        <fullName evidence="2">969_t:CDS:1</fullName>
    </submittedName>
</protein>
<feature type="non-terminal residue" evidence="2">
    <location>
        <position position="59"/>
    </location>
</feature>
<evidence type="ECO:0000256" key="1">
    <source>
        <dbReference type="SAM" id="MobiDB-lite"/>
    </source>
</evidence>
<feature type="non-terminal residue" evidence="2">
    <location>
        <position position="1"/>
    </location>
</feature>
<organism evidence="2 3">
    <name type="scientific">Dentiscutata erythropus</name>
    <dbReference type="NCBI Taxonomy" id="1348616"/>
    <lineage>
        <taxon>Eukaryota</taxon>
        <taxon>Fungi</taxon>
        <taxon>Fungi incertae sedis</taxon>
        <taxon>Mucoromycota</taxon>
        <taxon>Glomeromycotina</taxon>
        <taxon>Glomeromycetes</taxon>
        <taxon>Diversisporales</taxon>
        <taxon>Gigasporaceae</taxon>
        <taxon>Dentiscutata</taxon>
    </lineage>
</organism>
<dbReference type="Proteomes" id="UP000789405">
    <property type="component" value="Unassembled WGS sequence"/>
</dbReference>